<dbReference type="EMBL" id="JACVVK020000011">
    <property type="protein sequence ID" value="KAK7505372.1"/>
    <property type="molecule type" value="Genomic_DNA"/>
</dbReference>
<dbReference type="Pfam" id="PF00024">
    <property type="entry name" value="PAN_1"/>
    <property type="match status" value="1"/>
</dbReference>
<dbReference type="Gene3D" id="3.50.4.10">
    <property type="entry name" value="Hepatocyte Growth Factor"/>
    <property type="match status" value="1"/>
</dbReference>
<organism evidence="3 4">
    <name type="scientific">Batillaria attramentaria</name>
    <dbReference type="NCBI Taxonomy" id="370345"/>
    <lineage>
        <taxon>Eukaryota</taxon>
        <taxon>Metazoa</taxon>
        <taxon>Spiralia</taxon>
        <taxon>Lophotrochozoa</taxon>
        <taxon>Mollusca</taxon>
        <taxon>Gastropoda</taxon>
        <taxon>Caenogastropoda</taxon>
        <taxon>Sorbeoconcha</taxon>
        <taxon>Cerithioidea</taxon>
        <taxon>Batillariidae</taxon>
        <taxon>Batillaria</taxon>
    </lineage>
</organism>
<comment type="caution">
    <text evidence="3">The sequence shown here is derived from an EMBL/GenBank/DDBJ whole genome shotgun (WGS) entry which is preliminary data.</text>
</comment>
<feature type="domain" description="Apple" evidence="2">
    <location>
        <begin position="28"/>
        <end position="105"/>
    </location>
</feature>
<feature type="signal peptide" evidence="1">
    <location>
        <begin position="1"/>
        <end position="20"/>
    </location>
</feature>
<accession>A0ABD0M188</accession>
<evidence type="ECO:0000313" key="4">
    <source>
        <dbReference type="Proteomes" id="UP001519460"/>
    </source>
</evidence>
<feature type="chain" id="PRO_5044869664" description="Apple domain-containing protein" evidence="1">
    <location>
        <begin position="21"/>
        <end position="239"/>
    </location>
</feature>
<keyword evidence="4" id="KW-1185">Reference proteome</keyword>
<dbReference type="InterPro" id="IPR003609">
    <property type="entry name" value="Pan_app"/>
</dbReference>
<sequence>MNTFCVGVVFLHVTIVTLQAAVEVTTTCKSKRVASFKDKLSTSWLVSQQNVKGVRQCAVLCLSDVRCVSFVYSGVINDCRLFAVVKTTSDMTTSTPGYQYYDTCKGVGYYGAACSSDPDCSLPQTRCFQSVCRCQPGYSFDPYQAACVATCATYGPEFEAVPDHFINANNEESLMDYDTQMCLDRCRQATTYLCRSADVRISPDPACSTASVTKLDVPAADWLPGNTWVTVHYQRHCAL</sequence>
<protein>
    <recommendedName>
        <fullName evidence="2">Apple domain-containing protein</fullName>
    </recommendedName>
</protein>
<gene>
    <name evidence="3" type="ORF">BaRGS_00003534</name>
</gene>
<name>A0ABD0M188_9CAEN</name>
<reference evidence="3 4" key="1">
    <citation type="journal article" date="2023" name="Sci. Data">
        <title>Genome assembly of the Korean intertidal mud-creeper Batillaria attramentaria.</title>
        <authorList>
            <person name="Patra A.K."/>
            <person name="Ho P.T."/>
            <person name="Jun S."/>
            <person name="Lee S.J."/>
            <person name="Kim Y."/>
            <person name="Won Y.J."/>
        </authorList>
    </citation>
    <scope>NUCLEOTIDE SEQUENCE [LARGE SCALE GENOMIC DNA]</scope>
    <source>
        <strain evidence="3">Wonlab-2016</strain>
    </source>
</reference>
<proteinExistence type="predicted"/>
<evidence type="ECO:0000259" key="2">
    <source>
        <dbReference type="PROSITE" id="PS50948"/>
    </source>
</evidence>
<dbReference type="AlphaFoldDB" id="A0ABD0M188"/>
<evidence type="ECO:0000313" key="3">
    <source>
        <dbReference type="EMBL" id="KAK7505372.1"/>
    </source>
</evidence>
<dbReference type="Proteomes" id="UP001519460">
    <property type="component" value="Unassembled WGS sequence"/>
</dbReference>
<keyword evidence="1" id="KW-0732">Signal</keyword>
<dbReference type="PROSITE" id="PS50948">
    <property type="entry name" value="PAN"/>
    <property type="match status" value="1"/>
</dbReference>
<dbReference type="SUPFAM" id="SSF57414">
    <property type="entry name" value="Hairpin loop containing domain-like"/>
    <property type="match status" value="1"/>
</dbReference>
<evidence type="ECO:0000256" key="1">
    <source>
        <dbReference type="SAM" id="SignalP"/>
    </source>
</evidence>